<protein>
    <recommendedName>
        <fullName evidence="3">Type II toxin-antitoxin system PemK/MazF family toxin</fullName>
    </recommendedName>
</protein>
<keyword evidence="2" id="KW-1185">Reference proteome</keyword>
<evidence type="ECO:0000313" key="2">
    <source>
        <dbReference type="Proteomes" id="UP000748752"/>
    </source>
</evidence>
<comment type="caution">
    <text evidence="1">The sequence shown here is derived from an EMBL/GenBank/DDBJ whole genome shotgun (WGS) entry which is preliminary data.</text>
</comment>
<dbReference type="InterPro" id="IPR011067">
    <property type="entry name" value="Plasmid_toxin/cell-grow_inhib"/>
</dbReference>
<name>A0ABS1CLI9_9GAMM</name>
<dbReference type="SUPFAM" id="SSF50118">
    <property type="entry name" value="Cell growth inhibitor/plasmid maintenance toxic component"/>
    <property type="match status" value="1"/>
</dbReference>
<proteinExistence type="predicted"/>
<evidence type="ECO:0000313" key="1">
    <source>
        <dbReference type="EMBL" id="MBK1632334.1"/>
    </source>
</evidence>
<sequence>MGQRRRRRLEPCPSRLTSSYCPSPFSDLSARKRRPVLVLKAPNAQGDFVAAQITSQTHHRPGLAISAADFDLGVLPKASIVRLDKLFTLNETLILHRVGRVTPTSMARILEAICLEVGCASRWLGASPP</sequence>
<dbReference type="EMBL" id="NRRV01000045">
    <property type="protein sequence ID" value="MBK1632334.1"/>
    <property type="molecule type" value="Genomic_DNA"/>
</dbReference>
<evidence type="ECO:0008006" key="3">
    <source>
        <dbReference type="Google" id="ProtNLM"/>
    </source>
</evidence>
<dbReference type="Gene3D" id="2.30.30.110">
    <property type="match status" value="1"/>
</dbReference>
<dbReference type="Pfam" id="PF02452">
    <property type="entry name" value="PemK_toxin"/>
    <property type="match status" value="1"/>
</dbReference>
<dbReference type="InterPro" id="IPR003477">
    <property type="entry name" value="PemK-like"/>
</dbReference>
<organism evidence="1 2">
    <name type="scientific">Thiohalocapsa halophila</name>
    <dbReference type="NCBI Taxonomy" id="69359"/>
    <lineage>
        <taxon>Bacteria</taxon>
        <taxon>Pseudomonadati</taxon>
        <taxon>Pseudomonadota</taxon>
        <taxon>Gammaproteobacteria</taxon>
        <taxon>Chromatiales</taxon>
        <taxon>Chromatiaceae</taxon>
        <taxon>Thiohalocapsa</taxon>
    </lineage>
</organism>
<gene>
    <name evidence="1" type="ORF">CKO31_16635</name>
</gene>
<reference evidence="1 2" key="1">
    <citation type="journal article" date="2020" name="Microorganisms">
        <title>Osmotic Adaptation and Compatible Solute Biosynthesis of Phototrophic Bacteria as Revealed from Genome Analyses.</title>
        <authorList>
            <person name="Imhoff J.F."/>
            <person name="Rahn T."/>
            <person name="Kunzel S."/>
            <person name="Keller A."/>
            <person name="Neulinger S.C."/>
        </authorList>
    </citation>
    <scope>NUCLEOTIDE SEQUENCE [LARGE SCALE GENOMIC DNA]</scope>
    <source>
        <strain evidence="1 2">DSM 6210</strain>
    </source>
</reference>
<dbReference type="Proteomes" id="UP000748752">
    <property type="component" value="Unassembled WGS sequence"/>
</dbReference>
<accession>A0ABS1CLI9</accession>